<feature type="region of interest" description="Disordered" evidence="1">
    <location>
        <begin position="56"/>
        <end position="80"/>
    </location>
</feature>
<reference evidence="2 3" key="1">
    <citation type="submission" date="2015-04" db="EMBL/GenBank/DDBJ databases">
        <authorList>
            <person name="Heijne W.H."/>
            <person name="Fedorova N.D."/>
            <person name="Nierman W.C."/>
            <person name="Vollebregt A.W."/>
            <person name="Zhao Z."/>
            <person name="Wu L."/>
            <person name="Kumar M."/>
            <person name="Stam H."/>
            <person name="van den Berg M.A."/>
            <person name="Pel H.J."/>
        </authorList>
    </citation>
    <scope>NUCLEOTIDE SEQUENCE [LARGE SCALE GENOMIC DNA]</scope>
    <source>
        <strain evidence="2 3">CBS 393.64</strain>
    </source>
</reference>
<dbReference type="OrthoDB" id="4778309at2759"/>
<dbReference type="AlphaFoldDB" id="A0A0F4YYU1"/>
<dbReference type="RefSeq" id="XP_013329862.1">
    <property type="nucleotide sequence ID" value="XM_013474408.1"/>
</dbReference>
<dbReference type="EMBL" id="LASV01000107">
    <property type="protein sequence ID" value="KKA23250.1"/>
    <property type="molecule type" value="Genomic_DNA"/>
</dbReference>
<keyword evidence="3" id="KW-1185">Reference proteome</keyword>
<comment type="caution">
    <text evidence="2">The sequence shown here is derived from an EMBL/GenBank/DDBJ whole genome shotgun (WGS) entry which is preliminary data.</text>
</comment>
<sequence>MTRHSWKIRRSWSSSGALRLQFRTVNISTSGLSPFSISRMLAQKPRRRHRFRIHWHRRGDQGDSHGAPQTTIPRNKTDDATAWTGNIGFESFFENRSGDERLSKAQQRLRDATLELKDALQDYAKQHPDRSHEISVIDNKDLATAMEEAGKKPQPEETFGRLIEQVVESRVQRRQRRSGKLASCMTRVYPIATLVLGLVSFSADAAGFIPLKFAVNGLNIVLSNAVDTHNRADDIVKELEVINNYGPYLRKLRELDASHHVLVQATDLLTAMTRFLRTSISYLESHYLQRVIADTIGQKMAESRQALVDARNQLDQAMINEMGTTLLKRRGEEQIDTRVHIEA</sequence>
<dbReference type="Proteomes" id="UP000053958">
    <property type="component" value="Unassembled WGS sequence"/>
</dbReference>
<evidence type="ECO:0000313" key="2">
    <source>
        <dbReference type="EMBL" id="KKA23250.1"/>
    </source>
</evidence>
<proteinExistence type="predicted"/>
<organism evidence="2 3">
    <name type="scientific">Rasamsonia emersonii (strain ATCC 16479 / CBS 393.64 / IMI 116815)</name>
    <dbReference type="NCBI Taxonomy" id="1408163"/>
    <lineage>
        <taxon>Eukaryota</taxon>
        <taxon>Fungi</taxon>
        <taxon>Dikarya</taxon>
        <taxon>Ascomycota</taxon>
        <taxon>Pezizomycotina</taxon>
        <taxon>Eurotiomycetes</taxon>
        <taxon>Eurotiomycetidae</taxon>
        <taxon>Eurotiales</taxon>
        <taxon>Trichocomaceae</taxon>
        <taxon>Rasamsonia</taxon>
    </lineage>
</organism>
<dbReference type="STRING" id="1408163.A0A0F4YYU1"/>
<evidence type="ECO:0000313" key="3">
    <source>
        <dbReference type="Proteomes" id="UP000053958"/>
    </source>
</evidence>
<dbReference type="GeneID" id="25315094"/>
<evidence type="ECO:0000256" key="1">
    <source>
        <dbReference type="SAM" id="MobiDB-lite"/>
    </source>
</evidence>
<protein>
    <submittedName>
        <fullName evidence="2">Uncharacterized protein</fullName>
    </submittedName>
</protein>
<accession>A0A0F4YYU1</accession>
<gene>
    <name evidence="2" type="ORF">T310_2743</name>
</gene>
<name>A0A0F4YYU1_RASE3</name>